<dbReference type="PANTHER" id="PTHR34997">
    <property type="entry name" value="AM15"/>
    <property type="match status" value="1"/>
</dbReference>
<dbReference type="InterPro" id="IPR052210">
    <property type="entry name" value="LysM1-like"/>
</dbReference>
<feature type="signal peptide" evidence="4">
    <location>
        <begin position="1"/>
        <end position="22"/>
    </location>
</feature>
<feature type="chain" id="PRO_5012665326" description="LysM domain-containing protein" evidence="4">
    <location>
        <begin position="23"/>
        <end position="316"/>
    </location>
</feature>
<keyword evidence="7" id="KW-1185">Reference proteome</keyword>
<dbReference type="InterPro" id="IPR018392">
    <property type="entry name" value="LysM"/>
</dbReference>
<dbReference type="InterPro" id="IPR036779">
    <property type="entry name" value="LysM_dom_sf"/>
</dbReference>
<dbReference type="PANTHER" id="PTHR34997:SF1">
    <property type="entry name" value="PEPTIDOGLYCAN-BINDING LYSIN DOMAIN"/>
    <property type="match status" value="1"/>
</dbReference>
<dbReference type="Gene3D" id="3.10.350.10">
    <property type="entry name" value="LysM domain"/>
    <property type="match status" value="1"/>
</dbReference>
<keyword evidence="4" id="KW-0732">Signal</keyword>
<keyword evidence="2" id="KW-0843">Virulence</keyword>
<dbReference type="SUPFAM" id="SSF54106">
    <property type="entry name" value="LysM domain"/>
    <property type="match status" value="1"/>
</dbReference>
<feature type="region of interest" description="Disordered" evidence="3">
    <location>
        <begin position="99"/>
        <end position="134"/>
    </location>
</feature>
<dbReference type="OrthoDB" id="5985073at2759"/>
<accession>A0A1X2GIN6</accession>
<proteinExistence type="predicted"/>
<gene>
    <name evidence="6" type="ORF">DM01DRAFT_1390177</name>
</gene>
<evidence type="ECO:0000256" key="4">
    <source>
        <dbReference type="SAM" id="SignalP"/>
    </source>
</evidence>
<keyword evidence="1" id="KW-0147">Chitin-binding</keyword>
<dbReference type="SMART" id="SM00257">
    <property type="entry name" value="LysM"/>
    <property type="match status" value="1"/>
</dbReference>
<feature type="compositionally biased region" description="Low complexity" evidence="3">
    <location>
        <begin position="101"/>
        <end position="118"/>
    </location>
</feature>
<dbReference type="Pfam" id="PF01476">
    <property type="entry name" value="LysM"/>
    <property type="match status" value="1"/>
</dbReference>
<organism evidence="6 7">
    <name type="scientific">Hesseltinella vesiculosa</name>
    <dbReference type="NCBI Taxonomy" id="101127"/>
    <lineage>
        <taxon>Eukaryota</taxon>
        <taxon>Fungi</taxon>
        <taxon>Fungi incertae sedis</taxon>
        <taxon>Mucoromycota</taxon>
        <taxon>Mucoromycotina</taxon>
        <taxon>Mucoromycetes</taxon>
        <taxon>Mucorales</taxon>
        <taxon>Cunninghamellaceae</taxon>
        <taxon>Hesseltinella</taxon>
    </lineage>
</organism>
<dbReference type="PROSITE" id="PS51782">
    <property type="entry name" value="LYSM"/>
    <property type="match status" value="1"/>
</dbReference>
<evidence type="ECO:0000256" key="1">
    <source>
        <dbReference type="ARBA" id="ARBA00022669"/>
    </source>
</evidence>
<evidence type="ECO:0000256" key="2">
    <source>
        <dbReference type="ARBA" id="ARBA00023026"/>
    </source>
</evidence>
<dbReference type="EMBL" id="MCGT01000013">
    <property type="protein sequence ID" value="ORX54594.1"/>
    <property type="molecule type" value="Genomic_DNA"/>
</dbReference>
<protein>
    <recommendedName>
        <fullName evidence="5">LysM domain-containing protein</fullName>
    </recommendedName>
</protein>
<feature type="domain" description="LysM" evidence="5">
    <location>
        <begin position="55"/>
        <end position="101"/>
    </location>
</feature>
<evidence type="ECO:0000313" key="6">
    <source>
        <dbReference type="EMBL" id="ORX54594.1"/>
    </source>
</evidence>
<evidence type="ECO:0000313" key="7">
    <source>
        <dbReference type="Proteomes" id="UP000242146"/>
    </source>
</evidence>
<dbReference type="AlphaFoldDB" id="A0A1X2GIN6"/>
<dbReference type="GO" id="GO:0008061">
    <property type="term" value="F:chitin binding"/>
    <property type="evidence" value="ECO:0007669"/>
    <property type="project" value="UniProtKB-KW"/>
</dbReference>
<evidence type="ECO:0000259" key="5">
    <source>
        <dbReference type="PROSITE" id="PS51782"/>
    </source>
</evidence>
<sequence>MRVAICTLAAVLLQSNFLPVHGTLTSRGLEPYDLAFEGEAQWVNLRARYGEDCQKYHTVQPGDVCSDIVDKYGIHLAEFFDWNTQVNSQCTNLKPGKKYCPTTTTSSPKSKSTAATKTAAKKPKPTLEGGSSSDKKKVLKKNVEFTYYWTAHPEDYTSGKKVAIKTCGGSTIARVAESFADALVMEGSGVVSKSTVVNLGSCACKNYACFLELNAKSEPFGLTAYGTSLDPYNTVAANDIKRNTKIYVPALDGWTLPGSSKKHNGCLLVDDKSWSFGGNHIDWFVNFKKHYTSLNSNHKVSKVDIYEGGDCQLLSY</sequence>
<evidence type="ECO:0000256" key="3">
    <source>
        <dbReference type="SAM" id="MobiDB-lite"/>
    </source>
</evidence>
<dbReference type="STRING" id="101127.A0A1X2GIN6"/>
<dbReference type="CDD" id="cd00118">
    <property type="entry name" value="LysM"/>
    <property type="match status" value="1"/>
</dbReference>
<comment type="caution">
    <text evidence="6">The sequence shown here is derived from an EMBL/GenBank/DDBJ whole genome shotgun (WGS) entry which is preliminary data.</text>
</comment>
<name>A0A1X2GIN6_9FUNG</name>
<dbReference type="Proteomes" id="UP000242146">
    <property type="component" value="Unassembled WGS sequence"/>
</dbReference>
<reference evidence="6 7" key="1">
    <citation type="submission" date="2016-07" db="EMBL/GenBank/DDBJ databases">
        <title>Pervasive Adenine N6-methylation of Active Genes in Fungi.</title>
        <authorList>
            <consortium name="DOE Joint Genome Institute"/>
            <person name="Mondo S.J."/>
            <person name="Dannebaum R.O."/>
            <person name="Kuo R.C."/>
            <person name="Labutti K."/>
            <person name="Haridas S."/>
            <person name="Kuo A."/>
            <person name="Salamov A."/>
            <person name="Ahrendt S.R."/>
            <person name="Lipzen A."/>
            <person name="Sullivan W."/>
            <person name="Andreopoulos W.B."/>
            <person name="Clum A."/>
            <person name="Lindquist E."/>
            <person name="Daum C."/>
            <person name="Ramamoorthy G.K."/>
            <person name="Gryganskyi A."/>
            <person name="Culley D."/>
            <person name="Magnuson J.K."/>
            <person name="James T.Y."/>
            <person name="O'Malley M.A."/>
            <person name="Stajich J.E."/>
            <person name="Spatafora J.W."/>
            <person name="Visel A."/>
            <person name="Grigoriev I.V."/>
        </authorList>
    </citation>
    <scope>NUCLEOTIDE SEQUENCE [LARGE SCALE GENOMIC DNA]</scope>
    <source>
        <strain evidence="6 7">NRRL 3301</strain>
    </source>
</reference>